<dbReference type="STRING" id="686832.A0A0C2Y025"/>
<dbReference type="AlphaFoldDB" id="A0A0C2Y025"/>
<evidence type="ECO:0000313" key="2">
    <source>
        <dbReference type="Proteomes" id="UP000053424"/>
    </source>
</evidence>
<dbReference type="EMBL" id="KN831776">
    <property type="protein sequence ID" value="KIM43193.1"/>
    <property type="molecule type" value="Genomic_DNA"/>
</dbReference>
<dbReference type="Proteomes" id="UP000053424">
    <property type="component" value="Unassembled WGS sequence"/>
</dbReference>
<protein>
    <submittedName>
        <fullName evidence="1">Uncharacterized protein</fullName>
    </submittedName>
</protein>
<dbReference type="OrthoDB" id="4708870at2759"/>
<sequence length="415" mass="47050">MGGSAFSATLLPSAFPRLPRPVYHALKARLSPTIAEFYAWVGVPHEAPDKKDHGDLDLLVAIPKSPHNSFVPHEIIKRAIGATHVVPMDGNRTSNYAVPIRRGEWACFGHAEEEKERRSANEDGEIYYQVDIHVCFDKVEWDRITFFHAYGDMGMILGLIARNNGLNLGSKGLKIANPPNPPFLLSESFDEIASFLGYSLKTFHEGFKTNQQVYEWAASSKYFDPRGFRTQGPGITKVKAERSMYAEFVKWVETSARRTSLDLPSREDRQRQIQEEALIFFNKKEEFESLARDRQNRSRLKEVFSGSRVRDWAELGEYWKGVKLIMDEVRTRMGGDEAILEFLDNNSEDDLKKIVLQVKDDLNIVSHPQDISITALEHPRTDHPGGRDACGGSVRYERTENELARTALPSPSLPT</sequence>
<accession>A0A0C2Y025</accession>
<dbReference type="HOGENOM" id="CLU_032494_2_0_1"/>
<reference evidence="2" key="2">
    <citation type="submission" date="2015-01" db="EMBL/GenBank/DDBJ databases">
        <title>Evolutionary Origins and Diversification of the Mycorrhizal Mutualists.</title>
        <authorList>
            <consortium name="DOE Joint Genome Institute"/>
            <consortium name="Mycorrhizal Genomics Consortium"/>
            <person name="Kohler A."/>
            <person name="Kuo A."/>
            <person name="Nagy L.G."/>
            <person name="Floudas D."/>
            <person name="Copeland A."/>
            <person name="Barry K.W."/>
            <person name="Cichocki N."/>
            <person name="Veneault-Fourrey C."/>
            <person name="LaButti K."/>
            <person name="Lindquist E.A."/>
            <person name="Lipzen A."/>
            <person name="Lundell T."/>
            <person name="Morin E."/>
            <person name="Murat C."/>
            <person name="Riley R."/>
            <person name="Ohm R."/>
            <person name="Sun H."/>
            <person name="Tunlid A."/>
            <person name="Henrissat B."/>
            <person name="Grigoriev I.V."/>
            <person name="Hibbett D.S."/>
            <person name="Martin F."/>
        </authorList>
    </citation>
    <scope>NUCLEOTIDE SEQUENCE [LARGE SCALE GENOMIC DNA]</scope>
    <source>
        <strain evidence="2">h7</strain>
    </source>
</reference>
<evidence type="ECO:0000313" key="1">
    <source>
        <dbReference type="EMBL" id="KIM43193.1"/>
    </source>
</evidence>
<proteinExistence type="predicted"/>
<organism evidence="1 2">
    <name type="scientific">Hebeloma cylindrosporum</name>
    <dbReference type="NCBI Taxonomy" id="76867"/>
    <lineage>
        <taxon>Eukaryota</taxon>
        <taxon>Fungi</taxon>
        <taxon>Dikarya</taxon>
        <taxon>Basidiomycota</taxon>
        <taxon>Agaricomycotina</taxon>
        <taxon>Agaricomycetes</taxon>
        <taxon>Agaricomycetidae</taxon>
        <taxon>Agaricales</taxon>
        <taxon>Agaricineae</taxon>
        <taxon>Hymenogastraceae</taxon>
        <taxon>Hebeloma</taxon>
    </lineage>
</organism>
<name>A0A0C2Y025_HEBCY</name>
<keyword evidence="2" id="KW-1185">Reference proteome</keyword>
<gene>
    <name evidence="1" type="ORF">M413DRAFT_444007</name>
</gene>
<reference evidence="1 2" key="1">
    <citation type="submission" date="2014-04" db="EMBL/GenBank/DDBJ databases">
        <authorList>
            <consortium name="DOE Joint Genome Institute"/>
            <person name="Kuo A."/>
            <person name="Gay G."/>
            <person name="Dore J."/>
            <person name="Kohler A."/>
            <person name="Nagy L.G."/>
            <person name="Floudas D."/>
            <person name="Copeland A."/>
            <person name="Barry K.W."/>
            <person name="Cichocki N."/>
            <person name="Veneault-Fourrey C."/>
            <person name="LaButti K."/>
            <person name="Lindquist E.A."/>
            <person name="Lipzen A."/>
            <person name="Lundell T."/>
            <person name="Morin E."/>
            <person name="Murat C."/>
            <person name="Sun H."/>
            <person name="Tunlid A."/>
            <person name="Henrissat B."/>
            <person name="Grigoriev I.V."/>
            <person name="Hibbett D.S."/>
            <person name="Martin F."/>
            <person name="Nordberg H.P."/>
            <person name="Cantor M.N."/>
            <person name="Hua S.X."/>
        </authorList>
    </citation>
    <scope>NUCLEOTIDE SEQUENCE [LARGE SCALE GENOMIC DNA]</scope>
    <source>
        <strain evidence="2">h7</strain>
    </source>
</reference>